<evidence type="ECO:0000259" key="1">
    <source>
        <dbReference type="Pfam" id="PF06985"/>
    </source>
</evidence>
<feature type="domain" description="Heterokaryon incompatibility" evidence="1">
    <location>
        <begin position="261"/>
        <end position="407"/>
    </location>
</feature>
<name>A0A0B7KP15_BIOOC</name>
<organism evidence="2">
    <name type="scientific">Bionectria ochroleuca</name>
    <name type="common">Gliocladium roseum</name>
    <dbReference type="NCBI Taxonomy" id="29856"/>
    <lineage>
        <taxon>Eukaryota</taxon>
        <taxon>Fungi</taxon>
        <taxon>Dikarya</taxon>
        <taxon>Ascomycota</taxon>
        <taxon>Pezizomycotina</taxon>
        <taxon>Sordariomycetes</taxon>
        <taxon>Hypocreomycetidae</taxon>
        <taxon>Hypocreales</taxon>
        <taxon>Bionectriaceae</taxon>
        <taxon>Clonostachys</taxon>
    </lineage>
</organism>
<proteinExistence type="predicted"/>
<dbReference type="Pfam" id="PF06985">
    <property type="entry name" value="HET"/>
    <property type="match status" value="1"/>
</dbReference>
<sequence>MGNSNICGYCLQHFTFARPDVIEVIRELKKESVELALEAAYGDDDLKSLQKDLKEYEADTYLLAAGSYAPYPWASGLSVPQLWMYPQIWDDEHSRSLAQIRESVQSSGCHLCRSLCKMLEYAVGDDVPESAKVTTALSCDSAGTEPLRLQFAIHTDQSYHDSNDVVMGNLESRRTNFVNSDLNIQDEEPCDSLPSRDSCVEFLSRNLDSCIKNHPKCSSRQTTGWVPTRLLQVGSADGDNDCVFLIEGDSIQASGDIKPQYLTLSHVWGSSQPLCLTRDNYDSLKGGIETQELPQCYRDAVLLARKLGISHIWIDSLCIIQDSSEDWEREAMTMDKVYTNGICNIAACDGTDSSHSLFSDPDSMPHPKISFKTQYTNGVVEFEVVPIWMDFMRKYSKLYKRGWAVQERFLSTRIMHLTKIPIWECRKNIIAEGCSEAETHPLTKSSASERELMWSDEQDLGFNLTRWRKIVTFYCQRELTFPLDKLVAIGGLAKAFSSLLREEYCAGIWGGELLVPCLLWRTFHPSTPSTEYLAPSWSWACRKGPMVQSPGAVSKVFICDASFQAVPKSSDIFGQLISAELKLKGKPLEIPDFTAWRHRTSYKMQSTFDREPHLEPDKQVYFLPLAKVSHVYSQRKKAASIEGLFIQVASQCPEKGPTAFKRVGFGETREGGDDNTNEHPRYDENWDYVFGTPLSELEKNLETIILV</sequence>
<dbReference type="EMBL" id="CDPU01000068">
    <property type="protein sequence ID" value="CEO56526.1"/>
    <property type="molecule type" value="Genomic_DNA"/>
</dbReference>
<reference evidence="2" key="1">
    <citation type="submission" date="2015-01" db="EMBL/GenBank/DDBJ databases">
        <authorList>
            <person name="Durling Mikael"/>
        </authorList>
    </citation>
    <scope>NUCLEOTIDE SEQUENCE</scope>
</reference>
<dbReference type="AlphaFoldDB" id="A0A0B7KP15"/>
<gene>
    <name evidence="2" type="ORF">BN869_000012584_1</name>
</gene>
<accession>A0A0B7KP15</accession>
<dbReference type="PANTHER" id="PTHR33112:SF15">
    <property type="entry name" value="HETEROKARYON INCOMPATIBILITY DOMAIN-CONTAINING PROTEIN"/>
    <property type="match status" value="1"/>
</dbReference>
<dbReference type="PANTHER" id="PTHR33112">
    <property type="entry name" value="DOMAIN PROTEIN, PUTATIVE-RELATED"/>
    <property type="match status" value="1"/>
</dbReference>
<evidence type="ECO:0000313" key="2">
    <source>
        <dbReference type="EMBL" id="CEO56526.1"/>
    </source>
</evidence>
<dbReference type="InterPro" id="IPR010730">
    <property type="entry name" value="HET"/>
</dbReference>
<protein>
    <recommendedName>
        <fullName evidence="1">Heterokaryon incompatibility domain-containing protein</fullName>
    </recommendedName>
</protein>